<evidence type="ECO:0000313" key="2">
    <source>
        <dbReference type="Proteomes" id="UP000178645"/>
    </source>
</evidence>
<protein>
    <submittedName>
        <fullName evidence="1">Uncharacterized protein</fullName>
    </submittedName>
</protein>
<dbReference type="AlphaFoldDB" id="A0A1F6Y521"/>
<gene>
    <name evidence="1" type="ORF">A3G53_00150</name>
</gene>
<name>A0A1F6Y521_9BACT</name>
<reference evidence="1 2" key="1">
    <citation type="journal article" date="2016" name="Nat. Commun.">
        <title>Thousands of microbial genomes shed light on interconnected biogeochemical processes in an aquifer system.</title>
        <authorList>
            <person name="Anantharaman K."/>
            <person name="Brown C.T."/>
            <person name="Hug L.A."/>
            <person name="Sharon I."/>
            <person name="Castelle C.J."/>
            <person name="Probst A.J."/>
            <person name="Thomas B.C."/>
            <person name="Singh A."/>
            <person name="Wilkins M.J."/>
            <person name="Karaoz U."/>
            <person name="Brodie E.L."/>
            <person name="Williams K.H."/>
            <person name="Hubbard S.S."/>
            <person name="Banfield J.F."/>
        </authorList>
    </citation>
    <scope>NUCLEOTIDE SEQUENCE [LARGE SCALE GENOMIC DNA]</scope>
</reference>
<dbReference type="EMBL" id="MFVU01000025">
    <property type="protein sequence ID" value="OGJ01467.1"/>
    <property type="molecule type" value="Genomic_DNA"/>
</dbReference>
<proteinExistence type="predicted"/>
<sequence length="464" mass="55088">MSYGRDYDFSTPFFKQFIELQKAVPRASLYRENFISSDYCNYGRDFKECYLLFGGANNERVYFGNQIFDSRDSLDIAFSEKLEFSYENFECSRTNKLFFSHHCQDCVENSYLIDCRNCMNCFGCIGLVNKQYHIWNVSHTKEEYNNFLKEREGSYAKHLESLKKLHELDLTLPHRYARIYKSINSDGDDLSEARNTHYSYSSRQTEDSKYLFFIRNNVKDCYNNTFQGFNSELCYETAHSFGGNNTAFGVRNFDNRDAFYNEECHNCSDIFGCEGLRKKSYCILNKQYSKEEYEELKEQIIQNMKNTDEWGLFFPKELSPFCYNEAIVNEYMPLTKEEALAQGFRWKDNIPGTKGQGTIEYPKLPKIPEDYNDNLIKEVLTCESCEKNYKLINREINFYKKNKLSLPSKCFNCRHALRMGKRNVRDLWNGKCAKCKTEIRTSYKPEDQLKYQIFCEKCYQQEIY</sequence>
<organism evidence="1 2">
    <name type="scientific">Candidatus Nomurabacteria bacterium RIFCSPLOWO2_12_FULL_44_11</name>
    <dbReference type="NCBI Taxonomy" id="1801796"/>
    <lineage>
        <taxon>Bacteria</taxon>
        <taxon>Candidatus Nomuraibacteriota</taxon>
    </lineage>
</organism>
<accession>A0A1F6Y521</accession>
<comment type="caution">
    <text evidence="1">The sequence shown here is derived from an EMBL/GenBank/DDBJ whole genome shotgun (WGS) entry which is preliminary data.</text>
</comment>
<dbReference type="Proteomes" id="UP000178645">
    <property type="component" value="Unassembled WGS sequence"/>
</dbReference>
<evidence type="ECO:0000313" key="1">
    <source>
        <dbReference type="EMBL" id="OGJ01467.1"/>
    </source>
</evidence>